<accession>A0A9P6CV96</accession>
<evidence type="ECO:0000313" key="3">
    <source>
        <dbReference type="Proteomes" id="UP000807469"/>
    </source>
</evidence>
<dbReference type="Proteomes" id="UP000807469">
    <property type="component" value="Unassembled WGS sequence"/>
</dbReference>
<evidence type="ECO:0000313" key="2">
    <source>
        <dbReference type="EMBL" id="KAF9481476.1"/>
    </source>
</evidence>
<dbReference type="OrthoDB" id="3172239at2759"/>
<dbReference type="SUPFAM" id="SSF52047">
    <property type="entry name" value="RNI-like"/>
    <property type="match status" value="1"/>
</dbReference>
<dbReference type="AlphaFoldDB" id="A0A9P6CV96"/>
<proteinExistence type="predicted"/>
<gene>
    <name evidence="2" type="ORF">BDN70DRAFT_830979</name>
</gene>
<dbReference type="Gene3D" id="3.80.10.10">
    <property type="entry name" value="Ribonuclease Inhibitor"/>
    <property type="match status" value="1"/>
</dbReference>
<comment type="caution">
    <text evidence="2">The sequence shown here is derived from an EMBL/GenBank/DDBJ whole genome shotgun (WGS) entry which is preliminary data.</text>
</comment>
<protein>
    <recommendedName>
        <fullName evidence="4">F-box domain-containing protein</fullName>
    </recommendedName>
</protein>
<dbReference type="EMBL" id="MU155178">
    <property type="protein sequence ID" value="KAF9481476.1"/>
    <property type="molecule type" value="Genomic_DNA"/>
</dbReference>
<reference evidence="2" key="1">
    <citation type="submission" date="2020-11" db="EMBL/GenBank/DDBJ databases">
        <authorList>
            <consortium name="DOE Joint Genome Institute"/>
            <person name="Ahrendt S."/>
            <person name="Riley R."/>
            <person name="Andreopoulos W."/>
            <person name="Labutti K."/>
            <person name="Pangilinan J."/>
            <person name="Ruiz-Duenas F.J."/>
            <person name="Barrasa J.M."/>
            <person name="Sanchez-Garcia M."/>
            <person name="Camarero S."/>
            <person name="Miyauchi S."/>
            <person name="Serrano A."/>
            <person name="Linde D."/>
            <person name="Babiker R."/>
            <person name="Drula E."/>
            <person name="Ayuso-Fernandez I."/>
            <person name="Pacheco R."/>
            <person name="Padilla G."/>
            <person name="Ferreira P."/>
            <person name="Barriuso J."/>
            <person name="Kellner H."/>
            <person name="Castanera R."/>
            <person name="Alfaro M."/>
            <person name="Ramirez L."/>
            <person name="Pisabarro A.G."/>
            <person name="Kuo A."/>
            <person name="Tritt A."/>
            <person name="Lipzen A."/>
            <person name="He G."/>
            <person name="Yan M."/>
            <person name="Ng V."/>
            <person name="Cullen D."/>
            <person name="Martin F."/>
            <person name="Rosso M.-N."/>
            <person name="Henrissat B."/>
            <person name="Hibbett D."/>
            <person name="Martinez A.T."/>
            <person name="Grigoriev I.V."/>
        </authorList>
    </citation>
    <scope>NUCLEOTIDE SEQUENCE</scope>
    <source>
        <strain evidence="2">CIRM-BRFM 674</strain>
    </source>
</reference>
<feature type="compositionally biased region" description="Acidic residues" evidence="1">
    <location>
        <begin position="601"/>
        <end position="633"/>
    </location>
</feature>
<evidence type="ECO:0000256" key="1">
    <source>
        <dbReference type="SAM" id="MobiDB-lite"/>
    </source>
</evidence>
<evidence type="ECO:0008006" key="4">
    <source>
        <dbReference type="Google" id="ProtNLM"/>
    </source>
</evidence>
<keyword evidence="3" id="KW-1185">Reference proteome</keyword>
<organism evidence="2 3">
    <name type="scientific">Pholiota conissans</name>
    <dbReference type="NCBI Taxonomy" id="109636"/>
    <lineage>
        <taxon>Eukaryota</taxon>
        <taxon>Fungi</taxon>
        <taxon>Dikarya</taxon>
        <taxon>Basidiomycota</taxon>
        <taxon>Agaricomycotina</taxon>
        <taxon>Agaricomycetes</taxon>
        <taxon>Agaricomycetidae</taxon>
        <taxon>Agaricales</taxon>
        <taxon>Agaricineae</taxon>
        <taxon>Strophariaceae</taxon>
        <taxon>Pholiota</taxon>
    </lineage>
</organism>
<name>A0A9P6CV96_9AGAR</name>
<dbReference type="InterPro" id="IPR032675">
    <property type="entry name" value="LRR_dom_sf"/>
</dbReference>
<feature type="region of interest" description="Disordered" evidence="1">
    <location>
        <begin position="595"/>
        <end position="639"/>
    </location>
</feature>
<sequence>MHGPLPLAASTSLEESYRLIDEAISRHQSSIMELKHQKNGLAPISRLPAEIFCKIFLQTKALHELDDARGNRSRVSLRWIAEVSHICSYWRNVAINFPRLWIELPIDSLHWVKEMLQRSKDAALIVKADLQSYFSQNYAEGLKLALRNSTRIKHLIVLNIRDLPVWNAVQRSIAKSAPQLEWLHVTRGYAPKWNIRIDNFEPNPAEISEDVLCEAGRLRHLVLEMCRPNWTSHPSFLRSLTHLRLCEINHDFRPTIKQFLDGLAAMPDLQFLDLQHAIPSEQIPWPSEQVHLASIRTLFLQSTHTELKSFFGCVTFPPTANVRVACIIRENFPSEVNLSGVIPAITRSYSNAPSDVTFHTMIFPRKSITTYRVHLQLFTDYLTEEEILSLVDEDDSDQGGKKSFVHAHSAKFELLFAWAFTPANQYIQNFMVNDVFGGAMNLQDIARVYLGTDEGVTFTPETIANTFGKLPQVQSIITNRSSTNVFLHALEHHSYDAGLIGEPEKIYFPSLSSITFLGTKFWNPHPSVDMQDSKSISHKSLKTCLSERALDHGAKIQNLKLKSCHRLSRSDVDVLKEVVPCVEWDEIEDFGISESEHNYGWEDDDDDEEEEEEDGYYDYDDEIYSDGFYDGDGDPYPYF</sequence>